<comment type="caution">
    <text evidence="2">The sequence shown here is derived from an EMBL/GenBank/DDBJ whole genome shotgun (WGS) entry which is preliminary data.</text>
</comment>
<gene>
    <name evidence="2" type="ORF">CEXT_784381</name>
</gene>
<name>A0AAV4R178_CAEEX</name>
<dbReference type="AlphaFoldDB" id="A0AAV4R178"/>
<keyword evidence="3" id="KW-1185">Reference proteome</keyword>
<proteinExistence type="predicted"/>
<dbReference type="Proteomes" id="UP001054945">
    <property type="component" value="Unassembled WGS sequence"/>
</dbReference>
<organism evidence="2 3">
    <name type="scientific">Caerostris extrusa</name>
    <name type="common">Bark spider</name>
    <name type="synonym">Caerostris bankana</name>
    <dbReference type="NCBI Taxonomy" id="172846"/>
    <lineage>
        <taxon>Eukaryota</taxon>
        <taxon>Metazoa</taxon>
        <taxon>Ecdysozoa</taxon>
        <taxon>Arthropoda</taxon>
        <taxon>Chelicerata</taxon>
        <taxon>Arachnida</taxon>
        <taxon>Araneae</taxon>
        <taxon>Araneomorphae</taxon>
        <taxon>Entelegynae</taxon>
        <taxon>Araneoidea</taxon>
        <taxon>Araneidae</taxon>
        <taxon>Caerostris</taxon>
    </lineage>
</organism>
<dbReference type="EMBL" id="BPLR01007218">
    <property type="protein sequence ID" value="GIY15250.1"/>
    <property type="molecule type" value="Genomic_DNA"/>
</dbReference>
<feature type="region of interest" description="Disordered" evidence="1">
    <location>
        <begin position="1"/>
        <end position="26"/>
    </location>
</feature>
<evidence type="ECO:0000313" key="2">
    <source>
        <dbReference type="EMBL" id="GIY15250.1"/>
    </source>
</evidence>
<sequence>MKSNNCNHEHKGVPAGGTGINKRPPEVREGVGLHHQFPQQRFSQGREIVCRAFSRLNPRPRTRRLGYSVVISQLPGGSTEKKRKASKTMEQIGMADAEILCEVCNEFFLFWDDIMARRRRISIKARYLFRACA</sequence>
<evidence type="ECO:0000256" key="1">
    <source>
        <dbReference type="SAM" id="MobiDB-lite"/>
    </source>
</evidence>
<accession>A0AAV4R178</accession>
<protein>
    <submittedName>
        <fullName evidence="2">Uncharacterized protein</fullName>
    </submittedName>
</protein>
<reference evidence="2 3" key="1">
    <citation type="submission" date="2021-06" db="EMBL/GenBank/DDBJ databases">
        <title>Caerostris extrusa draft genome.</title>
        <authorList>
            <person name="Kono N."/>
            <person name="Arakawa K."/>
        </authorList>
    </citation>
    <scope>NUCLEOTIDE SEQUENCE [LARGE SCALE GENOMIC DNA]</scope>
</reference>
<evidence type="ECO:0000313" key="3">
    <source>
        <dbReference type="Proteomes" id="UP001054945"/>
    </source>
</evidence>